<dbReference type="Proteomes" id="UP000187651">
    <property type="component" value="Unassembled WGS sequence"/>
</dbReference>
<evidence type="ECO:0008006" key="5">
    <source>
        <dbReference type="Google" id="ProtNLM"/>
    </source>
</evidence>
<evidence type="ECO:0000256" key="1">
    <source>
        <dbReference type="ARBA" id="ARBA00022705"/>
    </source>
</evidence>
<dbReference type="SUPFAM" id="SSF46565">
    <property type="entry name" value="Chaperone J-domain"/>
    <property type="match status" value="1"/>
</dbReference>
<organism evidence="3 4">
    <name type="scientific">Lachnospira pectinoschiza</name>
    <dbReference type="NCBI Taxonomy" id="28052"/>
    <lineage>
        <taxon>Bacteria</taxon>
        <taxon>Bacillati</taxon>
        <taxon>Bacillota</taxon>
        <taxon>Clostridia</taxon>
        <taxon>Lachnospirales</taxon>
        <taxon>Lachnospiraceae</taxon>
        <taxon>Lachnospira</taxon>
    </lineage>
</organism>
<dbReference type="InterPro" id="IPR036869">
    <property type="entry name" value="J_dom_sf"/>
</dbReference>
<gene>
    <name evidence="3" type="ORF">SAMN05216544_1819</name>
</gene>
<dbReference type="AlphaFoldDB" id="A0A1G9YGY9"/>
<proteinExistence type="predicted"/>
<accession>A0A1G9YGY9</accession>
<name>A0A1G9YGY9_9FIRM</name>
<feature type="coiled-coil region" evidence="2">
    <location>
        <begin position="157"/>
        <end position="202"/>
    </location>
</feature>
<evidence type="ECO:0000313" key="3">
    <source>
        <dbReference type="EMBL" id="SDN07771.1"/>
    </source>
</evidence>
<dbReference type="Gene3D" id="1.10.287.110">
    <property type="entry name" value="DnaJ domain"/>
    <property type="match status" value="1"/>
</dbReference>
<reference evidence="4" key="1">
    <citation type="submission" date="2016-10" db="EMBL/GenBank/DDBJ databases">
        <authorList>
            <person name="Varghese N."/>
            <person name="Submissions S."/>
        </authorList>
    </citation>
    <scope>NUCLEOTIDE SEQUENCE [LARGE SCALE GENOMIC DNA]</scope>
    <source>
        <strain evidence="4">M83</strain>
    </source>
</reference>
<evidence type="ECO:0000256" key="2">
    <source>
        <dbReference type="SAM" id="Coils"/>
    </source>
</evidence>
<evidence type="ECO:0000313" key="4">
    <source>
        <dbReference type="Proteomes" id="UP000187651"/>
    </source>
</evidence>
<dbReference type="EMBL" id="FNHZ01000005">
    <property type="protein sequence ID" value="SDN07771.1"/>
    <property type="molecule type" value="Genomic_DNA"/>
</dbReference>
<protein>
    <recommendedName>
        <fullName evidence="5">DnaJ domain-containing protein</fullName>
    </recommendedName>
</protein>
<dbReference type="GO" id="GO:0006260">
    <property type="term" value="P:DNA replication"/>
    <property type="evidence" value="ECO:0007669"/>
    <property type="project" value="UniProtKB-KW"/>
</dbReference>
<keyword evidence="4" id="KW-1185">Reference proteome</keyword>
<keyword evidence="1" id="KW-0235">DNA replication</keyword>
<dbReference type="RefSeq" id="WP_242869340.1">
    <property type="nucleotide sequence ID" value="NZ_FNHZ01000005.1"/>
</dbReference>
<sequence>MQENFKTNYFANSNVENYAKSVAVKIAKASGVKGFESEGLEDNLKKKSIAQINWANSKPLKEETKQEELDKKVILDNSSNLEDYSQAASNNSSLKEDVKLVEDDANTIMTADKHKEFQQLNEKEQKKWLFKEHMRLQELDKTLEDERNLIDIQKHMLARQQNKNMILKQQLENQKSLYDQKWQMLEKQNRQLTIDKERFEREKLVYKDRVYREARKNAANSDGVKIFFKGVHDQDTLKKRYKSLAKIYHPDNMSGDKDILLAINTEYERLLRFYLDV</sequence>
<keyword evidence="2" id="KW-0175">Coiled coil</keyword>